<dbReference type="Proteomes" id="UP000886400">
    <property type="component" value="Unassembled WGS sequence"/>
</dbReference>
<organism evidence="1">
    <name type="scientific">Desulfurella acetivorans</name>
    <dbReference type="NCBI Taxonomy" id="33002"/>
    <lineage>
        <taxon>Bacteria</taxon>
        <taxon>Pseudomonadati</taxon>
        <taxon>Campylobacterota</taxon>
        <taxon>Desulfurellia</taxon>
        <taxon>Desulfurellales</taxon>
        <taxon>Desulfurellaceae</taxon>
        <taxon>Desulfurella</taxon>
    </lineage>
</organism>
<proteinExistence type="predicted"/>
<reference evidence="1" key="1">
    <citation type="journal article" date="2020" name="mSystems">
        <title>Genome- and Community-Level Interaction Insights into Carbon Utilization and Element Cycling Functions of Hydrothermarchaeota in Hydrothermal Sediment.</title>
        <authorList>
            <person name="Zhou Z."/>
            <person name="Liu Y."/>
            <person name="Xu W."/>
            <person name="Pan J."/>
            <person name="Luo Z.H."/>
            <person name="Li M."/>
        </authorList>
    </citation>
    <scope>NUCLEOTIDE SEQUENCE [LARGE SCALE GENOMIC DNA]</scope>
    <source>
        <strain evidence="1">SpSt-1135</strain>
    </source>
</reference>
<dbReference type="EMBL" id="DRZX01000089">
    <property type="protein sequence ID" value="HHS48596.1"/>
    <property type="molecule type" value="Genomic_DNA"/>
</dbReference>
<gene>
    <name evidence="1" type="ORF">ENM99_01870</name>
</gene>
<sequence>MRILLILLYAFCIVGSAYAGSVYDYSRLNLLPQESFFGSASKQTTLNLGKIEANSNTFIGFGVGANVDKWSLCSGKYSLNSNCVDSNFSQPMTQTLIGPQINFESKSNEGGFKSSISYASSKAMPVNISQAPANINSLKLDSSVNFNLTNNTQLKFIGEYKHNDIKKNPNSIINNIPKDEVGVGLKLNISF</sequence>
<protein>
    <submittedName>
        <fullName evidence="1">Uncharacterized protein</fullName>
    </submittedName>
</protein>
<dbReference type="AlphaFoldDB" id="A0A7C6ED17"/>
<comment type="caution">
    <text evidence="1">The sequence shown here is derived from an EMBL/GenBank/DDBJ whole genome shotgun (WGS) entry which is preliminary data.</text>
</comment>
<accession>A0A7C6ED17</accession>
<name>A0A7C6ED17_DESAE</name>
<evidence type="ECO:0000313" key="1">
    <source>
        <dbReference type="EMBL" id="HHS48596.1"/>
    </source>
</evidence>